<dbReference type="Proteomes" id="UP000242474">
    <property type="component" value="Unassembled WGS sequence"/>
</dbReference>
<dbReference type="AlphaFoldDB" id="A0A2G5B3K5"/>
<feature type="region of interest" description="Disordered" evidence="1">
    <location>
        <begin position="87"/>
        <end position="132"/>
    </location>
</feature>
<feature type="compositionally biased region" description="Polar residues" evidence="1">
    <location>
        <begin position="415"/>
        <end position="434"/>
    </location>
</feature>
<sequence>MVCTCANTCTSRGVWPIWFEPGDWVTIRRMLHSPNLADMFTCRRGPFCVVARHGLSYRLEYTDGIPFAATVPGDSLMQYHWDDDVDPDQIALSSTDDTDSSESSGSSDNAGEQVDVSSECAERHNSTLEPEYQGAPMHYIVVGSAGTTFGPPTPQFQSIPGSSSYLPPAFPETMHAGTDSCENSPSGSVETLDLRIGSTPPEENDEDTDNESENGSDTDDDGSDSGDSTDDDDDANAPVGSISEQQDAPEPDEPRSDGGAVAANANNNCTGPITAIVPMSHSLPETREVGVSTDEPVVPPTKIVRMLEVATMTEELEALAPEIAVSMSLPEYPTADPPHNPDADMELNDTAAEAMVLSPSPEQVVPSNDDITMDMHDPMAVDVNSESSESIEDMLEDIIKDEAEEKELALPFSITMPTSSEQPLPQRLPSSGSDEPSKFSAEPPASPTTGGVQYDLISYPDSSKTSITGSAPQPLSCSAARPV</sequence>
<organism evidence="2 3">
    <name type="scientific">Coemansia reversa (strain ATCC 12441 / NRRL 1564)</name>
    <dbReference type="NCBI Taxonomy" id="763665"/>
    <lineage>
        <taxon>Eukaryota</taxon>
        <taxon>Fungi</taxon>
        <taxon>Fungi incertae sedis</taxon>
        <taxon>Zoopagomycota</taxon>
        <taxon>Kickxellomycotina</taxon>
        <taxon>Kickxellomycetes</taxon>
        <taxon>Kickxellales</taxon>
        <taxon>Kickxellaceae</taxon>
        <taxon>Coemansia</taxon>
    </lineage>
</organism>
<feature type="compositionally biased region" description="Polar residues" evidence="1">
    <location>
        <begin position="460"/>
        <end position="476"/>
    </location>
</feature>
<accession>A0A2G5B3K5</accession>
<proteinExistence type="predicted"/>
<evidence type="ECO:0000313" key="2">
    <source>
        <dbReference type="EMBL" id="PIA13599.1"/>
    </source>
</evidence>
<feature type="compositionally biased region" description="Polar residues" evidence="1">
    <location>
        <begin position="155"/>
        <end position="165"/>
    </location>
</feature>
<feature type="compositionally biased region" description="Acidic residues" evidence="1">
    <location>
        <begin position="202"/>
        <end position="235"/>
    </location>
</feature>
<feature type="compositionally biased region" description="Polar residues" evidence="1">
    <location>
        <begin position="180"/>
        <end position="189"/>
    </location>
</feature>
<protein>
    <submittedName>
        <fullName evidence="2">Uncharacterized protein</fullName>
    </submittedName>
</protein>
<name>A0A2G5B3K5_COERN</name>
<gene>
    <name evidence="2" type="ORF">COEREDRAFT_11193</name>
</gene>
<evidence type="ECO:0000313" key="3">
    <source>
        <dbReference type="Proteomes" id="UP000242474"/>
    </source>
</evidence>
<reference evidence="2 3" key="1">
    <citation type="journal article" date="2015" name="Genome Biol. Evol.">
        <title>Phylogenomic analyses indicate that early fungi evolved digesting cell walls of algal ancestors of land plants.</title>
        <authorList>
            <person name="Chang Y."/>
            <person name="Wang S."/>
            <person name="Sekimoto S."/>
            <person name="Aerts A.L."/>
            <person name="Choi C."/>
            <person name="Clum A."/>
            <person name="LaButti K.M."/>
            <person name="Lindquist E.A."/>
            <person name="Yee Ngan C."/>
            <person name="Ohm R.A."/>
            <person name="Salamov A.A."/>
            <person name="Grigoriev I.V."/>
            <person name="Spatafora J.W."/>
            <person name="Berbee M.L."/>
        </authorList>
    </citation>
    <scope>NUCLEOTIDE SEQUENCE [LARGE SCALE GENOMIC DNA]</scope>
    <source>
        <strain evidence="2 3">NRRL 1564</strain>
    </source>
</reference>
<feature type="region of interest" description="Disordered" evidence="1">
    <location>
        <begin position="151"/>
        <end position="296"/>
    </location>
</feature>
<feature type="region of interest" description="Disordered" evidence="1">
    <location>
        <begin position="410"/>
        <end position="483"/>
    </location>
</feature>
<keyword evidence="3" id="KW-1185">Reference proteome</keyword>
<dbReference type="EMBL" id="KZ303530">
    <property type="protein sequence ID" value="PIA13599.1"/>
    <property type="molecule type" value="Genomic_DNA"/>
</dbReference>
<evidence type="ECO:0000256" key="1">
    <source>
        <dbReference type="SAM" id="MobiDB-lite"/>
    </source>
</evidence>